<dbReference type="InterPro" id="IPR028098">
    <property type="entry name" value="Glyco_trans_4-like_N"/>
</dbReference>
<reference evidence="3 4" key="1">
    <citation type="submission" date="2020-04" db="EMBL/GenBank/DDBJ databases">
        <title>Draft genome sequence of Caldanaerobacter sunterraneus. strain 1523vc isolated from Griffin hot spring, Kamchatka, Russia.</title>
        <authorList>
            <person name="Toshchakov S.V."/>
            <person name="Podosokorskaya O.A."/>
            <person name="Kublanov I.V."/>
            <person name="Korzhenkov A."/>
            <person name="Patrushev M.V."/>
        </authorList>
    </citation>
    <scope>NUCLEOTIDE SEQUENCE [LARGE SCALE GENOMIC DNA]</scope>
    <source>
        <strain evidence="3 4">1523vc</strain>
    </source>
</reference>
<dbReference type="CDD" id="cd03808">
    <property type="entry name" value="GT4_CapM-like"/>
    <property type="match status" value="1"/>
</dbReference>
<evidence type="ECO:0000259" key="1">
    <source>
        <dbReference type="Pfam" id="PF00534"/>
    </source>
</evidence>
<dbReference type="PANTHER" id="PTHR45947:SF3">
    <property type="entry name" value="SULFOQUINOVOSYL TRANSFERASE SQD2"/>
    <property type="match status" value="1"/>
</dbReference>
<gene>
    <name evidence="3" type="ORF">HKI81_12245</name>
</gene>
<dbReference type="AlphaFoldDB" id="A0A7Y2L8U6"/>
<dbReference type="Proteomes" id="UP000529861">
    <property type="component" value="Unassembled WGS sequence"/>
</dbReference>
<evidence type="ECO:0000313" key="3">
    <source>
        <dbReference type="EMBL" id="NNG67947.1"/>
    </source>
</evidence>
<feature type="domain" description="Glycosyl transferase family 1" evidence="1">
    <location>
        <begin position="190"/>
        <end position="346"/>
    </location>
</feature>
<dbReference type="InterPro" id="IPR001296">
    <property type="entry name" value="Glyco_trans_1"/>
</dbReference>
<dbReference type="Gene3D" id="3.40.50.2000">
    <property type="entry name" value="Glycogen Phosphorylase B"/>
    <property type="match status" value="2"/>
</dbReference>
<dbReference type="GO" id="GO:0016757">
    <property type="term" value="F:glycosyltransferase activity"/>
    <property type="evidence" value="ECO:0007669"/>
    <property type="project" value="InterPro"/>
</dbReference>
<comment type="caution">
    <text evidence="3">The sequence shown here is derived from an EMBL/GenBank/DDBJ whole genome shotgun (WGS) entry which is preliminary data.</text>
</comment>
<proteinExistence type="predicted"/>
<sequence>MEVKPNKILLACTHAGTGGVARHVLDLALILKENGYKVDIATGTDYVDFMNEFIKIADNVIKVKHLKRKLHPINDLLALQEVKKLLLSRKYDIIHAHGPKAGFIFREVAYKLGIPVVYTHHLVVYRQFKSLLNPLYKKLELIASKHCDHVITVSNSNKEILINDKIVDPRKISVVYNGLVDLKPKYERLKARSEIGIPKDTFVVVYVGRLERPKDPLTLVRAFKEASKKIPNSLLLLIGDGPLRSKIVNESNIKVTGFIKEVEKYLAAADVFVLTTNKEGLPISILEAMKYSLPIIATNVDGIPEEVYNGVNGYLINKSDSKMLSKYLVELYIDEKKRREMGEASYSILKREFDFRRNVQKIMDIYDQVL</sequence>
<protein>
    <submittedName>
        <fullName evidence="3">Glycosyltransferase family 4 protein</fullName>
    </submittedName>
</protein>
<dbReference type="InterPro" id="IPR050194">
    <property type="entry name" value="Glycosyltransferase_grp1"/>
</dbReference>
<feature type="domain" description="Glycosyltransferase subfamily 4-like N-terminal" evidence="2">
    <location>
        <begin position="18"/>
        <end position="178"/>
    </location>
</feature>
<name>A0A7Y2L8U6_9THEO</name>
<dbReference type="Pfam" id="PF13439">
    <property type="entry name" value="Glyco_transf_4"/>
    <property type="match status" value="1"/>
</dbReference>
<evidence type="ECO:0000313" key="4">
    <source>
        <dbReference type="Proteomes" id="UP000529861"/>
    </source>
</evidence>
<accession>A0A7Y2L8U6</accession>
<dbReference type="PANTHER" id="PTHR45947">
    <property type="entry name" value="SULFOQUINOVOSYL TRANSFERASE SQD2"/>
    <property type="match status" value="1"/>
</dbReference>
<evidence type="ECO:0000259" key="2">
    <source>
        <dbReference type="Pfam" id="PF13439"/>
    </source>
</evidence>
<dbReference type="EMBL" id="JABEQB010000048">
    <property type="protein sequence ID" value="NNG67947.1"/>
    <property type="molecule type" value="Genomic_DNA"/>
</dbReference>
<keyword evidence="3" id="KW-0808">Transferase</keyword>
<dbReference type="SUPFAM" id="SSF53756">
    <property type="entry name" value="UDP-Glycosyltransferase/glycogen phosphorylase"/>
    <property type="match status" value="1"/>
</dbReference>
<dbReference type="Pfam" id="PF00534">
    <property type="entry name" value="Glycos_transf_1"/>
    <property type="match status" value="1"/>
</dbReference>
<dbReference type="RefSeq" id="WP_170271654.1">
    <property type="nucleotide sequence ID" value="NZ_JABEQB010000048.1"/>
</dbReference>
<organism evidence="3 4">
    <name type="scientific">Caldanaerobacter subterraneus</name>
    <dbReference type="NCBI Taxonomy" id="911092"/>
    <lineage>
        <taxon>Bacteria</taxon>
        <taxon>Bacillati</taxon>
        <taxon>Bacillota</taxon>
        <taxon>Clostridia</taxon>
        <taxon>Thermoanaerobacterales</taxon>
        <taxon>Thermoanaerobacteraceae</taxon>
        <taxon>Caldanaerobacter</taxon>
    </lineage>
</organism>